<feature type="domain" description="Cadherin" evidence="18">
    <location>
        <begin position="2162"/>
        <end position="2258"/>
    </location>
</feature>
<feature type="domain" description="Cadherin" evidence="18">
    <location>
        <begin position="3396"/>
        <end position="3498"/>
    </location>
</feature>
<evidence type="ECO:0000256" key="11">
    <source>
        <dbReference type="ARBA" id="ARBA00022989"/>
    </source>
</evidence>
<feature type="compositionally biased region" description="Basic and acidic residues" evidence="16">
    <location>
        <begin position="5445"/>
        <end position="5455"/>
    </location>
</feature>
<sequence length="5487" mass="581195">MSCLCAAPVFSPGSYSGNVDENVPTDTTVSGITLSASESGGGSVTYSIISSAGPFKLSANGTKVLTNGLAVNFEAQNSYTLTVQAESAGGTAIASVTITVNDVNEAPSFTLSSYSGEISENSAHGVDIITIFAVDPDGGDTLTYSLSGSGSSLFNALSNGIIEVAGSLDFETTPSYSLTLTATDSGSLTDTTAVVISVRDVNESPSFVGAPYSSIVPENDAAASVVTVAATDPDLGDSITFSLSGAKSSDFTIHPTSGVVTLNNALNYESLNLYSLTVTASDDNSYGNGSVTSTSLTVTVTNRNDVPVSLSNSYSATIAEDEPGGTNVLKTGASDEDGHGILFSLSGSSDFDILNTGMIRIKTGVTLDYETQDSYNLTVEFSDGTASISKFVSITVLDRNDAPTLPSSPYSTSVSEEVSIGTSVFVASASDQDGDSLVYSLSGAGVTHFTIDSETGIVTTSQALNFEDTISYFMTVHVSDGKGGRDSSSLTISVTDANDAPQFLGAPYTAAIDEGLSSGFTLLTASAIDDDSGDTLQYSLLGTNNADFAISSSTGLISTAKSLDYETVTSYALTVSVQDGKTTVTTSLTITVNNKNDAPVFKNAPYLKAVDENDAGAPVYTVSATDQDTADSLRYFLSGSGSADFVLHSSTGVITLSRALNYELTPSYSLSILVLDSNGESSTTNLQVTVNDLNESPRFVATPYSVSIDENLQTGFHVVQVTATDEDSGDSLTYFLSGEDSSHFEINSLTGLVTTTQPLDRETLHSYALFINVTDGTTSVTEPLSITVLDKNDAPSFTAGSYAVSVVENDATAVVYTANATDQDSGDSLTFTLTGSGSVDFSLNPITGVVTLTHALDFEATPVYYLTVTASDSNGGVATTSLNVTVVNQDDLPQFEGTPYSVNIDENLPAGTTVVTVQASDEDASDALSYSLSGANSNHFRISLSTGVITTAQELNRENISSYILNVSVSDGNVTVVERITITVDNANDAPMFSNTPFTVSVDENVNSGNLFTVNASDEDGDAISFTLYGVGSELFSVHSSSGVVSSVEVLDFESVSGYTLTVRASDSYGGVAVTSLYVNVVNQNDGPAFVGTPYSASVNENVAIGSTVISLTATDQDGDFLTFSLTGSNDFTIGTSNGIITTSQVLDYEANSSYSLIVGVSDGPATVSQPLTISIRDVNDPPVFTDAPYAVNVNENEVAGAVYTVSATDQDADDSVTFLLAGPGSTDFSIHLTSGVVSLSQALDYESLPFYLLTVIASDTNGGMAQTILNVSVVDQNDSPAFVGAPFAAQIDENQVSGSTVLKLTATDQDAGDLLTFSIAGSDHFALSSSGRITTTKILDFESVNTYTLSISVSDGKTSVTEAITISVRDTNDSPVFVNSPYAVTLPENNASAVVSAMSAIDDDSGDILTFFLSGVGSGDFSILSSTGLVSLSRALDYESKSSYVLNVIVRDEYGGQASSSLSVTVSDENDAPSFVGTPYSVSLDEDLPVGTIVLQASAVDEDSSDILEYTLSGDNSTDFSIAQNSGIITTAVSLDYELVSSYSLTVSVTDGKSSVSQVITISITDKNDSPTFVAAPYSVTVAENTTTSTLLTVSATDKDKPDSLNFLLLGSGSEFFSLHPTSGVLALTTALDHEVTSLYTLTVFLSDNNGAVTTTSISVSVSDVNDSPQFLGTPYAATVSENLPSGSDVIKIAANDADGDALSYSLSGTDSGCFKIFPSSGLIETSKELDFEAVSSYSLTVTVSDGKISISTDLAISVINVNDAPYVTNLPANVSLFENDVTVPVIDVNATDPDGDNITFGLSGSGSDDLVINPATGRITLSKPLNYELQALYSLTVRVSDGIGGVAVASITVIVVDKNDVPVILGAPHTTSIDENVNDGIVVYEVAVVDEDTEDSFTFSISGKNSNHFAISAAGVITSTQKLDFEAVSLYTLIITVYDGTETVNTTLTISVVDSNDPPQILNGPYTVTVDENDVSATVVNVTAVDLDSGPADSLTFFMHGAGSNYLSIHPTTGVVSLSQALDFEQVPQIIMTVEARDGRGGLAATSLTVNVNDRNDAPAFQGTPFSVAISENVAYRSTVVQITATDPDSSDTLNYTLSGTNSSYFQISSATGLILTARELDYEDVNYFFLTVSVSDGKTTVTQPLTVTITDTNDLPMFLNAPYSVQINENVIYSSIILANATDPDNDTLRFTLSGSRSSQFTIHGLTGLVSLTETLNFEEFTTFVLTLTVSDGKGGVSDTTLTVEVIDHNDPPTFVNTPFSVVIDENINIGTQIIQASATDEDKNSSLTYSLTGANSSVFTISVTGIISTIGVIDFESRSLYSLTIWVGDGASTVSTPLTVAINDINDLPVFTNTSYTLSLKERTGASVSILQVSASDQDGDNIAYTFVGITSSDFTINSANGVIATSVVLDYERTPSYVLNAQADDGNGGKTLSNVIVNVIDLNDETPLFNSASYNSYVTENALIGSSVMIVTASDEDAADSALAYELSGTNSSHFAVTSNGLIQTGRDIDYESVQGYSLTLTATDSANNTGTTVIIITVVNVNDNDPVFSAATLSVDVSEGSAPGTSVAKLTATDGDLEDTITYALSGSDSVNFAVNENTGVVSTIALLDRESQDFYSLTLTATDSGGLFSMATINVTVTDVNDNTPVCAEAVYAASVAENVAVASSLVTVSCSDLDAGSNGEVTYSILSGDGGVFVVNSLTGVISISASPDYESLQEYLVTVQATDAGSLPLSSITTVILTITGVNEFIPHFIPNNSYVVTAAESLALGHDLITVSANDADAGSQGEVTYTISAGDTYGNFVIDSHTGVIELVSSLDHEASSQITLTVTATDSDSASPLSAQATVTVNVVDVNDNHPECLPTLLAPAVLESAVSGDVVATLNCSDPDSGGNGKLFYTISAGNSDGRFNISNAGKVSVTDILDYETVTSYYLVITVTDGGVPSLSTEVSVAISVSPVNEYAPVFVSSGSYSVSIPEDTGLGMELIRVTANDGDDSSHAHGRVIYSIISGDTGFFFFISADSGAIQLARSLDREVESSYVLIVKATDGENDVNATVSITVTDSNDNQPICSPSSYSAAVSEDVGLGTSILIITCSDDDEGNNGLLIYSIISGNTNSSFTMDSNGTLFTAAWLDYETTPTFTLSVRARDSSSPSSSQKSTFMEISIDVIAVNEHEPLFAFAQYATSVTEDTAVGTSIIRVTATDQDYGLQGDVSYALTPLSVPFYIDTNSGVIRVKTSLDRENVDTYILTVTATDRDRNIADRRSSSVNVTVTLTDVNDNDPVFFPDHYKVEFYENTTAGSSITQLQCTDQDLGTNSALVYSITDGDPDGFFNISSGTGRITSAKKLDFEDAQSYSLTVEASDSSSPINSRHTSVSHVDVIVTPLNEHAPVFSQSSYDVTISENTAIGASVLSVTATDGDSGSQGELTFALSSGSPFYIDKISGVIRLQQELDFDAVTSYSLLVTATDGDLNSSKSSVVNITVKLRDDNDNAPMFSPVLYSVTITEDTAVFTNILNLTCADADSGTNGQFLMAITSGNVGTGFSISDEGFLSVASALDAETTSFYSLEITATDRHPSQPLSNTAKVTVTVTDANEHSPQFTNGGSYTALLAENVGVGALASSVSATDLDIGSVYGVVTYAITSGNTNDVFAIRPTDGMVFVKHSLDRETTSSYSLTIKASDQDPVSPLSSTATLQVTLTDINDNAPICNPCIYGASIKESVAIGTIVIQLNCSDADLKPNTISGYTITTGNTTAFGVNGDGLVTTLVTLDFEAIKSYLLVITVSDGGSPKLTTNVTVSIQVTGVNEFSPVFSNSTYAISHSEDIIFGTTITSVTATDRDHGPDGSVLFSLIDGDSEGRFQIDPKSGVIELRKQLDRETKEMYSLIIRATDQGVPSLSSTATVNVELLDVNDNPPLCNNSSYVIEVAENFTVNGTVLKLQCSDADVGENSVVSYNISSGNTNSTFSVDSNTGILSLSAALNLESQAYFDFIIAVSDNGSPQLSTQVTAYIVITAVNEFAPIFTRNGFYNLSVPEDTPVGTSLVTVQAQDEDSGKQGMVFYSLSIGNEDGMFLLDPNLGNLILRKPLDREARSRYSLTVRASDNAPAPLTKWSLAIVNITISDLNDNPPSCFQSAVVVSLLESTVVGTVIFTANCTDVDSFSILSYQITQGNNKGNFNVSSSAEVRLNRSLDIEDESLFSLLLTVSDSGSPVKHAYISLTVKVLPVNEHKPTFVANDQLYNLDVLENITLGTVVFQAQVTDNDSGVHGDLRYVLVSGNEDNKFYLDEEQGRLVLVKGLDRETTDQYNISLRVEDSPLSSPDVKCSNVTVYISVSDVNDNPPVCTPALFAEEILEDIPIDTNVTAIACTDEDLGPNGNFSFEIVSGNFGKKFRLDDNRVVVNDRLDHENEHEYSLEIHVTDHGVPNNVAVVMVTLYVKAKNEFAPVFQHSNYTVNISEATAVGSQVFDANATDSDQGLHGQLEYFIASGLDGGIDFVMDLLEGHVFVGAELDRETKELYVLNLTVKDRADKESDRRYAIMELIIHISDENDNPPVFTEEIYTATIPENVPSGVLVTLVSTTDADIGINAERTFTITGGDGVGKFSIDSSSGMISALSGLDRETKDTYYLSITAQDGGTPPLTGLCAVRVFISDINDHKPVFSPTLYLTSISEATPTGTDVIPVYAYDMDEGLNAEIDFSIVGGDPRSQFQINYTGVISIKSSLDREDISFYTLLVQASDQGTPPLTETVSVNVTIEDINDNPPVFSDSNFTVTVAENLPVGTRFLNVTASDSDIGENALLAWSIVSGNVGDVMAIDSSSGRLYNVGSFDRETTPEYLLTVSVEDAGKPSLNSSTKVTVRISDSNDNSPEFNKADYTFFVLENQEIGTFVGEVQANDNDNGTHAQLVYSIESGDVSDHFSINPSQGTIYTAKVLDREDVREYRISVKASDSAVFPFDLSNVTNVYITVLDQNDNSPSFPQPFYNASVLENSQSGVSVTTVTAEDPDSDANAELTYSITHESSVEYFSISSVTGEVFVKNLFDYEEVKFVNVTVIAEDNGIVRRSGSVSLIVYIKDANDNAPVVEKDFYDALIRQDRSFDSAPIVTVSATDRDSGDAGTVEYGLLEPSSVFTLGRSDGNIRLSSSPEIGKPYVLRLRATDQGTPPLTSGTITVRIDVIDPENTMVDLELEISLEQFEANRELFLEKISQLLGAEVGISEIAVITEELRRRKRETKTRLKVTIYAVKNPTGNTTDLNEKLSHIKDYMTRDDILKVLLDEDGNPSPNLTNDKELEVFNIRTVKATKPTIPSTIPFFKTTVGIVSLVFGCLMVLVAIASVVFWKKRAKKRIRRLESREPNLRPNRGLTNREVALYKGKDKRNKMVSPIMAENQEIVVHNGRRFDGRAVDPVTGKVYLFNKTTGERMWLEDLREGRNGPQSLYGHRQAHSRYGDRQHHRVQDLPPPRASIEKIHEYDHRGNHLQLPGTPEGHS</sequence>
<dbReference type="GO" id="GO:0042383">
    <property type="term" value="C:sarcolemma"/>
    <property type="evidence" value="ECO:0007669"/>
    <property type="project" value="UniProtKB-SubCell"/>
</dbReference>
<feature type="domain" description="Cadherin" evidence="18">
    <location>
        <begin position="1673"/>
        <end position="1769"/>
    </location>
</feature>
<feature type="domain" description="Cadherin" evidence="18">
    <location>
        <begin position="2760"/>
        <end position="2869"/>
    </location>
</feature>
<evidence type="ECO:0000256" key="6">
    <source>
        <dbReference type="ARBA" id="ARBA00022723"/>
    </source>
</evidence>
<feature type="domain" description="Cadherin" evidence="18">
    <location>
        <begin position="1575"/>
        <end position="1672"/>
    </location>
</feature>
<dbReference type="InterPro" id="IPR022409">
    <property type="entry name" value="PKD/Chitinase_dom"/>
</dbReference>
<feature type="domain" description="Cadherin" evidence="18">
    <location>
        <begin position="1770"/>
        <end position="1866"/>
    </location>
</feature>
<evidence type="ECO:0000256" key="14">
    <source>
        <dbReference type="ARBA" id="ARBA00023180"/>
    </source>
</evidence>
<feature type="domain" description="Cadherin" evidence="18">
    <location>
        <begin position="994"/>
        <end position="1090"/>
    </location>
</feature>
<dbReference type="FunFam" id="2.60.40.60:FF:000104">
    <property type="entry name" value="cadherin-23 isoform X1"/>
    <property type="match status" value="1"/>
</dbReference>
<keyword evidence="7" id="KW-0732">Signal</keyword>
<feature type="domain" description="Cadherin" evidence="18">
    <location>
        <begin position="2555"/>
        <end position="2654"/>
    </location>
</feature>
<protein>
    <recommendedName>
        <fullName evidence="18">Cadherin domain-containing protein</fullName>
    </recommendedName>
</protein>
<dbReference type="InterPro" id="IPR050971">
    <property type="entry name" value="Cadherin-domain_protein"/>
</dbReference>
<keyword evidence="6" id="KW-0479">Metal-binding</keyword>
<feature type="domain" description="Cadherin" evidence="18">
    <location>
        <begin position="310"/>
        <end position="405"/>
    </location>
</feature>
<dbReference type="Proteomes" id="UP000275408">
    <property type="component" value="Unassembled WGS sequence"/>
</dbReference>
<feature type="domain" description="Cadherin" evidence="18">
    <location>
        <begin position="602"/>
        <end position="699"/>
    </location>
</feature>
<keyword evidence="8" id="KW-0677">Repeat</keyword>
<comment type="subcellular location">
    <subcellularLocation>
        <location evidence="1">Cell membrane</location>
        <location evidence="1">Sarcolemma</location>
    </subcellularLocation>
    <subcellularLocation>
        <location evidence="2">Cell membrane</location>
        <topology evidence="2">Single-pass type I membrane protein</topology>
    </subcellularLocation>
</comment>
<dbReference type="InterPro" id="IPR015919">
    <property type="entry name" value="Cadherin-like_sf"/>
</dbReference>
<feature type="domain" description="Cadherin" evidence="18">
    <location>
        <begin position="3182"/>
        <end position="3287"/>
    </location>
</feature>
<dbReference type="SUPFAM" id="SSF49313">
    <property type="entry name" value="Cadherin-like"/>
    <property type="match status" value="51"/>
</dbReference>
<feature type="domain" description="Cadherin" evidence="18">
    <location>
        <begin position="798"/>
        <end position="895"/>
    </location>
</feature>
<feature type="domain" description="Cadherin" evidence="18">
    <location>
        <begin position="4026"/>
        <end position="4132"/>
    </location>
</feature>
<evidence type="ECO:0000256" key="8">
    <source>
        <dbReference type="ARBA" id="ARBA00022737"/>
    </source>
</evidence>
<feature type="domain" description="Cadherin" evidence="18">
    <location>
        <begin position="3815"/>
        <end position="3919"/>
    </location>
</feature>
<dbReference type="FunFam" id="2.60.40.60:FF:000013">
    <property type="entry name" value="Cadherin EGF LAG seven-pass G-type receptor"/>
    <property type="match status" value="2"/>
</dbReference>
<feature type="domain" description="Cadherin" evidence="18">
    <location>
        <begin position="1867"/>
        <end position="1963"/>
    </location>
</feature>
<gene>
    <name evidence="19" type="ORF">pdam_00017997</name>
</gene>
<feature type="domain" description="Cadherin" evidence="18">
    <location>
        <begin position="2655"/>
        <end position="2758"/>
    </location>
</feature>
<dbReference type="InterPro" id="IPR020894">
    <property type="entry name" value="Cadherin_CS"/>
</dbReference>
<dbReference type="FunFam" id="2.60.40.60:FF:000015">
    <property type="entry name" value="FAT atypical cadherin 1"/>
    <property type="match status" value="3"/>
</dbReference>
<dbReference type="CDD" id="cd11304">
    <property type="entry name" value="Cadherin_repeat"/>
    <property type="match status" value="50"/>
</dbReference>
<feature type="transmembrane region" description="Helical" evidence="17">
    <location>
        <begin position="5316"/>
        <end position="5338"/>
    </location>
</feature>
<evidence type="ECO:0000256" key="17">
    <source>
        <dbReference type="SAM" id="Phobius"/>
    </source>
</evidence>
<dbReference type="FunFam" id="2.60.40.60:FF:000081">
    <property type="entry name" value="protocadherin Fat 4"/>
    <property type="match status" value="1"/>
</dbReference>
<feature type="region of interest" description="Disordered" evidence="16">
    <location>
        <begin position="5432"/>
        <end position="5456"/>
    </location>
</feature>
<feature type="domain" description="Cadherin" evidence="18">
    <location>
        <begin position="1091"/>
        <end position="1185"/>
    </location>
</feature>
<feature type="domain" description="Cadherin" evidence="18">
    <location>
        <begin position="504"/>
        <end position="601"/>
    </location>
</feature>
<dbReference type="GO" id="GO:0009887">
    <property type="term" value="P:animal organ morphogenesis"/>
    <property type="evidence" value="ECO:0007669"/>
    <property type="project" value="UniProtKB-ARBA"/>
</dbReference>
<feature type="domain" description="Cadherin" evidence="18">
    <location>
        <begin position="4237"/>
        <end position="4344"/>
    </location>
</feature>
<dbReference type="GO" id="GO:0007156">
    <property type="term" value="P:homophilic cell adhesion via plasma membrane adhesion molecules"/>
    <property type="evidence" value="ECO:0007669"/>
    <property type="project" value="InterPro"/>
</dbReference>
<dbReference type="PANTHER" id="PTHR24025:SF23">
    <property type="entry name" value="NEURAL-CADHERIN"/>
    <property type="match status" value="1"/>
</dbReference>
<evidence type="ECO:0000259" key="18">
    <source>
        <dbReference type="PROSITE" id="PS50268"/>
    </source>
</evidence>
<feature type="domain" description="Cadherin" evidence="18">
    <location>
        <begin position="2455"/>
        <end position="2554"/>
    </location>
</feature>
<evidence type="ECO:0000256" key="5">
    <source>
        <dbReference type="ARBA" id="ARBA00022692"/>
    </source>
</evidence>
<feature type="domain" description="Cadherin" evidence="18">
    <location>
        <begin position="5083"/>
        <end position="5194"/>
    </location>
</feature>
<feature type="domain" description="Cadherin" evidence="18">
    <location>
        <begin position="1964"/>
        <end position="2063"/>
    </location>
</feature>
<feature type="domain" description="Cadherin" evidence="18">
    <location>
        <begin position="3288"/>
        <end position="3395"/>
    </location>
</feature>
<feature type="domain" description="Cadherin" evidence="18">
    <location>
        <begin position="110"/>
        <end position="207"/>
    </location>
</feature>
<feature type="domain" description="Cadherin" evidence="18">
    <location>
        <begin position="406"/>
        <end position="503"/>
    </location>
</feature>
<dbReference type="FunFam" id="2.60.40.60:FF:000033">
    <property type="entry name" value="FAT atypical cadherin 1"/>
    <property type="match status" value="2"/>
</dbReference>
<feature type="domain" description="Cadherin" evidence="18">
    <location>
        <begin position="208"/>
        <end position="309"/>
    </location>
</feature>
<dbReference type="FunFam" id="2.60.40.60:FF:000032">
    <property type="entry name" value="FAT atypical cadherin 1"/>
    <property type="match status" value="1"/>
</dbReference>
<feature type="domain" description="Cadherin" evidence="18">
    <location>
        <begin position="896"/>
        <end position="993"/>
    </location>
</feature>
<evidence type="ECO:0000256" key="7">
    <source>
        <dbReference type="ARBA" id="ARBA00022729"/>
    </source>
</evidence>
<keyword evidence="13" id="KW-1015">Disulfide bond</keyword>
<dbReference type="GO" id="GO:0005911">
    <property type="term" value="C:cell-cell junction"/>
    <property type="evidence" value="ECO:0007669"/>
    <property type="project" value="TreeGrafter"/>
</dbReference>
<feature type="domain" description="Cadherin" evidence="18">
    <location>
        <begin position="2259"/>
        <end position="2355"/>
    </location>
</feature>
<dbReference type="STRING" id="46731.A0A3M6V318"/>
<dbReference type="FunFam" id="2.60.40.60:FF:000058">
    <property type="entry name" value="FAT atypical cadherin 3"/>
    <property type="match status" value="1"/>
</dbReference>
<feature type="domain" description="Cadherin" evidence="18">
    <location>
        <begin position="3920"/>
        <end position="4024"/>
    </location>
</feature>
<dbReference type="SMART" id="SM00112">
    <property type="entry name" value="CA"/>
    <property type="match status" value="51"/>
</dbReference>
<keyword evidence="4" id="KW-0245">EGF-like domain</keyword>
<dbReference type="FunFam" id="2.60.40.60:FF:000181">
    <property type="entry name" value="Predicted protein"/>
    <property type="match status" value="1"/>
</dbReference>
<dbReference type="OrthoDB" id="6252479at2759"/>
<dbReference type="Gene3D" id="2.60.40.60">
    <property type="entry name" value="Cadherins"/>
    <property type="match status" value="51"/>
</dbReference>
<evidence type="ECO:0000256" key="2">
    <source>
        <dbReference type="ARBA" id="ARBA00004251"/>
    </source>
</evidence>
<dbReference type="SMART" id="SM00089">
    <property type="entry name" value="PKD"/>
    <property type="match status" value="4"/>
</dbReference>
<proteinExistence type="predicted"/>
<dbReference type="FunFam" id="2.60.40.60:FF:000275">
    <property type="entry name" value="Si:dkey-30k22.7"/>
    <property type="match status" value="1"/>
</dbReference>
<evidence type="ECO:0000256" key="15">
    <source>
        <dbReference type="PROSITE-ProRule" id="PRU00043"/>
    </source>
</evidence>
<feature type="domain" description="Cadherin" evidence="18">
    <location>
        <begin position="700"/>
        <end position="797"/>
    </location>
</feature>
<feature type="domain" description="Cadherin" evidence="18">
    <location>
        <begin position="2971"/>
        <end position="3074"/>
    </location>
</feature>
<feature type="domain" description="Cadherin" evidence="18">
    <location>
        <begin position="3712"/>
        <end position="3814"/>
    </location>
</feature>
<evidence type="ECO:0000256" key="12">
    <source>
        <dbReference type="ARBA" id="ARBA00023136"/>
    </source>
</evidence>
<feature type="domain" description="Cadherin" evidence="18">
    <location>
        <begin position="4766"/>
        <end position="4870"/>
    </location>
</feature>
<dbReference type="EMBL" id="RCHS01000199">
    <property type="protein sequence ID" value="RMX60295.1"/>
    <property type="molecule type" value="Genomic_DNA"/>
</dbReference>
<feature type="domain" description="Cadherin" evidence="18">
    <location>
        <begin position="4557"/>
        <end position="4661"/>
    </location>
</feature>
<keyword evidence="11 17" id="KW-1133">Transmembrane helix</keyword>
<feature type="domain" description="Cadherin" evidence="18">
    <location>
        <begin position="3499"/>
        <end position="3603"/>
    </location>
</feature>
<feature type="domain" description="Cadherin" evidence="18">
    <location>
        <begin position="11"/>
        <end position="109"/>
    </location>
</feature>
<feature type="domain" description="Cadherin" evidence="18">
    <location>
        <begin position="2064"/>
        <end position="2161"/>
    </location>
</feature>
<organism evidence="19 20">
    <name type="scientific">Pocillopora damicornis</name>
    <name type="common">Cauliflower coral</name>
    <name type="synonym">Millepora damicornis</name>
    <dbReference type="NCBI Taxonomy" id="46731"/>
    <lineage>
        <taxon>Eukaryota</taxon>
        <taxon>Metazoa</taxon>
        <taxon>Cnidaria</taxon>
        <taxon>Anthozoa</taxon>
        <taxon>Hexacorallia</taxon>
        <taxon>Scleractinia</taxon>
        <taxon>Astrocoeniina</taxon>
        <taxon>Pocilloporidae</taxon>
        <taxon>Pocillopora</taxon>
    </lineage>
</organism>
<dbReference type="InterPro" id="IPR006644">
    <property type="entry name" value="Cadg"/>
</dbReference>
<dbReference type="GO" id="GO:0005509">
    <property type="term" value="F:calcium ion binding"/>
    <property type="evidence" value="ECO:0007669"/>
    <property type="project" value="UniProtKB-UniRule"/>
</dbReference>
<evidence type="ECO:0000256" key="4">
    <source>
        <dbReference type="ARBA" id="ARBA00022536"/>
    </source>
</evidence>
<keyword evidence="5 17" id="KW-0812">Transmembrane</keyword>
<dbReference type="PROSITE" id="PS50268">
    <property type="entry name" value="CADHERIN_2"/>
    <property type="match status" value="51"/>
</dbReference>
<feature type="domain" description="Cadherin" evidence="18">
    <location>
        <begin position="1477"/>
        <end position="1574"/>
    </location>
</feature>
<feature type="domain" description="Cadherin" evidence="18">
    <location>
        <begin position="4978"/>
        <end position="5082"/>
    </location>
</feature>
<feature type="domain" description="Cadherin" evidence="18">
    <location>
        <begin position="1186"/>
        <end position="1283"/>
    </location>
</feature>
<keyword evidence="20" id="KW-1185">Reference proteome</keyword>
<feature type="domain" description="Cadherin" evidence="18">
    <location>
        <begin position="1284"/>
        <end position="1378"/>
    </location>
</feature>
<feature type="domain" description="Cadherin" evidence="18">
    <location>
        <begin position="4133"/>
        <end position="4234"/>
    </location>
</feature>
<keyword evidence="9 15" id="KW-0106">Calcium</keyword>
<keyword evidence="10" id="KW-0130">Cell adhesion</keyword>
<feature type="domain" description="Cadherin" evidence="18">
    <location>
        <begin position="2866"/>
        <end position="2969"/>
    </location>
</feature>
<keyword evidence="3" id="KW-1003">Cell membrane</keyword>
<feature type="domain" description="Cadherin" evidence="18">
    <location>
        <begin position="4448"/>
        <end position="4556"/>
    </location>
</feature>
<dbReference type="InterPro" id="IPR002126">
    <property type="entry name" value="Cadherin-like_dom"/>
</dbReference>
<accession>A0A3M6V318</accession>
<dbReference type="Pfam" id="PF00028">
    <property type="entry name" value="Cadherin"/>
    <property type="match status" value="49"/>
</dbReference>
<feature type="domain" description="Cadherin" evidence="18">
    <location>
        <begin position="4345"/>
        <end position="4447"/>
    </location>
</feature>
<keyword evidence="12 17" id="KW-0472">Membrane</keyword>
<dbReference type="FunFam" id="2.60.40.60:FF:000123">
    <property type="entry name" value="Protocadherin beta 4"/>
    <property type="match status" value="1"/>
</dbReference>
<feature type="domain" description="Cadherin" evidence="18">
    <location>
        <begin position="1379"/>
        <end position="1476"/>
    </location>
</feature>
<feature type="domain" description="Cadherin" evidence="18">
    <location>
        <begin position="4662"/>
        <end position="4765"/>
    </location>
</feature>
<dbReference type="PROSITE" id="PS00232">
    <property type="entry name" value="CADHERIN_1"/>
    <property type="match status" value="14"/>
</dbReference>
<dbReference type="GO" id="GO:0048731">
    <property type="term" value="P:system development"/>
    <property type="evidence" value="ECO:0007669"/>
    <property type="project" value="UniProtKB-ARBA"/>
</dbReference>
<reference evidence="19 20" key="1">
    <citation type="journal article" date="2018" name="Sci. Rep.">
        <title>Comparative analysis of the Pocillopora damicornis genome highlights role of immune system in coral evolution.</title>
        <authorList>
            <person name="Cunning R."/>
            <person name="Bay R.A."/>
            <person name="Gillette P."/>
            <person name="Baker A.C."/>
            <person name="Traylor-Knowles N."/>
        </authorList>
    </citation>
    <scope>NUCLEOTIDE SEQUENCE [LARGE SCALE GENOMIC DNA]</scope>
    <source>
        <strain evidence="19">RSMAS</strain>
        <tissue evidence="19">Whole animal</tissue>
    </source>
</reference>
<evidence type="ECO:0000313" key="20">
    <source>
        <dbReference type="Proteomes" id="UP000275408"/>
    </source>
</evidence>
<evidence type="ECO:0000313" key="19">
    <source>
        <dbReference type="EMBL" id="RMX60295.1"/>
    </source>
</evidence>
<evidence type="ECO:0000256" key="1">
    <source>
        <dbReference type="ARBA" id="ARBA00004135"/>
    </source>
</evidence>
<evidence type="ECO:0000256" key="13">
    <source>
        <dbReference type="ARBA" id="ARBA00023157"/>
    </source>
</evidence>
<feature type="domain" description="Cadherin" evidence="18">
    <location>
        <begin position="3605"/>
        <end position="3711"/>
    </location>
</feature>
<evidence type="ECO:0000256" key="16">
    <source>
        <dbReference type="SAM" id="MobiDB-lite"/>
    </source>
</evidence>
<evidence type="ECO:0000256" key="9">
    <source>
        <dbReference type="ARBA" id="ARBA00022837"/>
    </source>
</evidence>
<evidence type="ECO:0000256" key="10">
    <source>
        <dbReference type="ARBA" id="ARBA00022889"/>
    </source>
</evidence>
<feature type="domain" description="Cadherin" evidence="18">
    <location>
        <begin position="2356"/>
        <end position="2454"/>
    </location>
</feature>
<name>A0A3M6V318_POCDA</name>
<feature type="domain" description="Cadherin" evidence="18">
    <location>
        <begin position="4871"/>
        <end position="4977"/>
    </location>
</feature>
<dbReference type="PRINTS" id="PR00205">
    <property type="entry name" value="CADHERIN"/>
</dbReference>
<comment type="caution">
    <text evidence="19">The sequence shown here is derived from an EMBL/GenBank/DDBJ whole genome shotgun (WGS) entry which is preliminary data.</text>
</comment>
<dbReference type="SMART" id="SM00736">
    <property type="entry name" value="CADG"/>
    <property type="match status" value="11"/>
</dbReference>
<dbReference type="GO" id="GO:0048729">
    <property type="term" value="P:tissue morphogenesis"/>
    <property type="evidence" value="ECO:0007669"/>
    <property type="project" value="UniProtKB-ARBA"/>
</dbReference>
<evidence type="ECO:0000256" key="3">
    <source>
        <dbReference type="ARBA" id="ARBA00022475"/>
    </source>
</evidence>
<dbReference type="FunFam" id="2.60.40.60:FF:000020">
    <property type="entry name" value="Dachsous cadherin-related 1b"/>
    <property type="match status" value="10"/>
</dbReference>
<feature type="domain" description="Cadherin" evidence="18">
    <location>
        <begin position="3075"/>
        <end position="3181"/>
    </location>
</feature>
<keyword evidence="14" id="KW-0325">Glycoprotein</keyword>
<dbReference type="NCBIfam" id="NF012211">
    <property type="entry name" value="tand_rpt_95"/>
    <property type="match status" value="1"/>
</dbReference>
<dbReference type="PANTHER" id="PTHR24025">
    <property type="entry name" value="DESMOGLEIN FAMILY MEMBER"/>
    <property type="match status" value="1"/>
</dbReference>